<keyword evidence="2" id="KW-1185">Reference proteome</keyword>
<protein>
    <submittedName>
        <fullName evidence="1">Tiparp protein</fullName>
    </submittedName>
</protein>
<sequence length="209" mass="23030">MALETSISHLADKLFLPCLDDGWGAASCQDRVGAGAVALLEALANIHFGIFGEIFRNVNKKLHRVREHLFHFAEGDPAVTNSTLISNFNRIGCPNPNPPHADLEVFKALLLLDAVYEDEVEMLLHLGFAKASEALPYYVVMRHITWGNVDSETFYDRAAADSKFAQYNGGGYATIQVDGKFQELAYYGNRGGIRLSHPSSLHQKPEVGP</sequence>
<proteinExistence type="predicted"/>
<organism evidence="1 2">
    <name type="scientific">Symbiodinium pilosum</name>
    <name type="common">Dinoflagellate</name>
    <dbReference type="NCBI Taxonomy" id="2952"/>
    <lineage>
        <taxon>Eukaryota</taxon>
        <taxon>Sar</taxon>
        <taxon>Alveolata</taxon>
        <taxon>Dinophyceae</taxon>
        <taxon>Suessiales</taxon>
        <taxon>Symbiodiniaceae</taxon>
        <taxon>Symbiodinium</taxon>
    </lineage>
</organism>
<reference evidence="1" key="1">
    <citation type="submission" date="2021-02" db="EMBL/GenBank/DDBJ databases">
        <authorList>
            <person name="Dougan E. K."/>
            <person name="Rhodes N."/>
            <person name="Thang M."/>
            <person name="Chan C."/>
        </authorList>
    </citation>
    <scope>NUCLEOTIDE SEQUENCE</scope>
</reference>
<dbReference type="OrthoDB" id="427809at2759"/>
<comment type="caution">
    <text evidence="1">The sequence shown here is derived from an EMBL/GenBank/DDBJ whole genome shotgun (WGS) entry which is preliminary data.</text>
</comment>
<evidence type="ECO:0000313" key="1">
    <source>
        <dbReference type="EMBL" id="CAE7254174.1"/>
    </source>
</evidence>
<name>A0A812M8W5_SYMPI</name>
<gene>
    <name evidence="1" type="primary">Tiparp</name>
    <name evidence="1" type="ORF">SPIL2461_LOCUS5033</name>
</gene>
<evidence type="ECO:0000313" key="2">
    <source>
        <dbReference type="Proteomes" id="UP000649617"/>
    </source>
</evidence>
<dbReference type="Proteomes" id="UP000649617">
    <property type="component" value="Unassembled WGS sequence"/>
</dbReference>
<dbReference type="EMBL" id="CAJNIZ010006980">
    <property type="protein sequence ID" value="CAE7254174.1"/>
    <property type="molecule type" value="Genomic_DNA"/>
</dbReference>
<dbReference type="AlphaFoldDB" id="A0A812M8W5"/>
<accession>A0A812M8W5</accession>